<proteinExistence type="predicted"/>
<reference evidence="1" key="1">
    <citation type="submission" date="2018-04" db="EMBL/GenBank/DDBJ databases">
        <title>Whole genome sequencing of Hypsizygus marmoreus.</title>
        <authorList>
            <person name="Choi I.-G."/>
            <person name="Min B."/>
            <person name="Kim J.-G."/>
            <person name="Kim S."/>
            <person name="Oh Y.-L."/>
            <person name="Kong W.-S."/>
            <person name="Park H."/>
            <person name="Jeong J."/>
            <person name="Song E.-S."/>
        </authorList>
    </citation>
    <scope>NUCLEOTIDE SEQUENCE [LARGE SCALE GENOMIC DNA]</scope>
    <source>
        <strain evidence="1">51987-8</strain>
    </source>
</reference>
<dbReference type="OrthoDB" id="2788229at2759"/>
<comment type="caution">
    <text evidence="1">The sequence shown here is derived from an EMBL/GenBank/DDBJ whole genome shotgun (WGS) entry which is preliminary data.</text>
</comment>
<evidence type="ECO:0008006" key="3">
    <source>
        <dbReference type="Google" id="ProtNLM"/>
    </source>
</evidence>
<dbReference type="InParanoid" id="A0A369JZ39"/>
<dbReference type="AlphaFoldDB" id="A0A369JZ39"/>
<sequence>MSTSGIPQEILDKIIDEIVDDPETLKRCALSFRSLLPRSQRRLFFVIRIEDLVFFRRLRAILTKKLILATYIRHLDFKKFPAWIANNSRLLLIFRVMTSLETLNIAAVTYSSWSTVSHYLRHAISDLPSRIRRGSSTTNMLMNMCAIKMPNQPGASFAQLRSFSIDGIHSFSSLSLIVMQASARTLEKIELRDIPQRMTNFQKEWLSFDFTTLPQLQCLRFTFTLFPEESPYVSASPSLLDLCDFIKVNPSVSCVEMLQLVYVIRPACYYTCQPNFAERLAGITWFWNQLDKTIYRTRPSAVTPFAVEVILEMGVGTSQELVSLGDAWREAIGRRMPRTAARGFVVPMRASK</sequence>
<accession>A0A369JZ39</accession>
<keyword evidence="2" id="KW-1185">Reference proteome</keyword>
<evidence type="ECO:0000313" key="1">
    <source>
        <dbReference type="EMBL" id="RDB26998.1"/>
    </source>
</evidence>
<dbReference type="Proteomes" id="UP000076154">
    <property type="component" value="Unassembled WGS sequence"/>
</dbReference>
<name>A0A369JZ39_HYPMA</name>
<organism evidence="1 2">
    <name type="scientific">Hypsizygus marmoreus</name>
    <name type="common">White beech mushroom</name>
    <name type="synonym">Agaricus marmoreus</name>
    <dbReference type="NCBI Taxonomy" id="39966"/>
    <lineage>
        <taxon>Eukaryota</taxon>
        <taxon>Fungi</taxon>
        <taxon>Dikarya</taxon>
        <taxon>Basidiomycota</taxon>
        <taxon>Agaricomycotina</taxon>
        <taxon>Agaricomycetes</taxon>
        <taxon>Agaricomycetidae</taxon>
        <taxon>Agaricales</taxon>
        <taxon>Tricholomatineae</taxon>
        <taxon>Lyophyllaceae</taxon>
        <taxon>Hypsizygus</taxon>
    </lineage>
</organism>
<evidence type="ECO:0000313" key="2">
    <source>
        <dbReference type="Proteomes" id="UP000076154"/>
    </source>
</evidence>
<gene>
    <name evidence="1" type="ORF">Hypma_005074</name>
</gene>
<protein>
    <recommendedName>
        <fullName evidence="3">F-box domain-containing protein</fullName>
    </recommendedName>
</protein>
<dbReference type="EMBL" id="LUEZ02000021">
    <property type="protein sequence ID" value="RDB26998.1"/>
    <property type="molecule type" value="Genomic_DNA"/>
</dbReference>